<protein>
    <submittedName>
        <fullName evidence="2">Uncharacterized protein</fullName>
    </submittedName>
</protein>
<dbReference type="RefSeq" id="WP_172148951.1">
    <property type="nucleotide sequence ID" value="NZ_BAABID010000010.1"/>
</dbReference>
<feature type="transmembrane region" description="Helical" evidence="1">
    <location>
        <begin position="27"/>
        <end position="51"/>
    </location>
</feature>
<gene>
    <name evidence="2" type="ORF">GCM10023216_23820</name>
</gene>
<accession>A0ABP8YJQ8</accession>
<evidence type="ECO:0000313" key="3">
    <source>
        <dbReference type="Proteomes" id="UP001500956"/>
    </source>
</evidence>
<keyword evidence="1" id="KW-1133">Transmembrane helix</keyword>
<comment type="caution">
    <text evidence="2">The sequence shown here is derived from an EMBL/GenBank/DDBJ whole genome shotgun (WGS) entry which is preliminary data.</text>
</comment>
<reference evidence="3" key="1">
    <citation type="journal article" date="2019" name="Int. J. Syst. Evol. Microbiol.">
        <title>The Global Catalogue of Microorganisms (GCM) 10K type strain sequencing project: providing services to taxonomists for standard genome sequencing and annotation.</title>
        <authorList>
            <consortium name="The Broad Institute Genomics Platform"/>
            <consortium name="The Broad Institute Genome Sequencing Center for Infectious Disease"/>
            <person name="Wu L."/>
            <person name="Ma J."/>
        </authorList>
    </citation>
    <scope>NUCLEOTIDE SEQUENCE [LARGE SCALE GENOMIC DNA]</scope>
    <source>
        <strain evidence="3">JCM 18063</strain>
    </source>
</reference>
<keyword evidence="1" id="KW-0812">Transmembrane</keyword>
<evidence type="ECO:0000313" key="2">
    <source>
        <dbReference type="EMBL" id="GAA4731086.1"/>
    </source>
</evidence>
<feature type="transmembrane region" description="Helical" evidence="1">
    <location>
        <begin position="71"/>
        <end position="92"/>
    </location>
</feature>
<organism evidence="2 3">
    <name type="scientific">Isoptericola chiayiensis</name>
    <dbReference type="NCBI Taxonomy" id="579446"/>
    <lineage>
        <taxon>Bacteria</taxon>
        <taxon>Bacillati</taxon>
        <taxon>Actinomycetota</taxon>
        <taxon>Actinomycetes</taxon>
        <taxon>Micrococcales</taxon>
        <taxon>Promicromonosporaceae</taxon>
        <taxon>Isoptericola</taxon>
    </lineage>
</organism>
<sequence>MAVENGDRARQLADEPQDESRGSWRVLVAYVLLIAGRALPVISIAVVMWSALTRNSWSSAPLDDAGFTTALLPNLAATLWFCFSLALPFILLPVGSTVLSTRDDDQLTVATVLGQRIVDLASARTWRASLPGRGVDMQIVLVRSRTGWAILAASNFWLDDGHQVLDGRDSSSSFRPGAVRRRARGWMLLMIWALFSFITFGVGGSAAGTF</sequence>
<keyword evidence="3" id="KW-1185">Reference proteome</keyword>
<feature type="transmembrane region" description="Helical" evidence="1">
    <location>
        <begin position="185"/>
        <end position="207"/>
    </location>
</feature>
<keyword evidence="1" id="KW-0472">Membrane</keyword>
<evidence type="ECO:0000256" key="1">
    <source>
        <dbReference type="SAM" id="Phobius"/>
    </source>
</evidence>
<name>A0ABP8YJQ8_9MICO</name>
<proteinExistence type="predicted"/>
<dbReference type="EMBL" id="BAABID010000010">
    <property type="protein sequence ID" value="GAA4731086.1"/>
    <property type="molecule type" value="Genomic_DNA"/>
</dbReference>
<dbReference type="Proteomes" id="UP001500956">
    <property type="component" value="Unassembled WGS sequence"/>
</dbReference>